<gene>
    <name evidence="3" type="ORF">ACFQMH_15755</name>
</gene>
<dbReference type="Gene3D" id="3.30.70.1060">
    <property type="entry name" value="Dimeric alpha+beta barrel"/>
    <property type="match status" value="1"/>
</dbReference>
<dbReference type="PANTHER" id="PTHR35174">
    <property type="entry name" value="BLL7171 PROTEIN-RELATED"/>
    <property type="match status" value="1"/>
</dbReference>
<evidence type="ECO:0000256" key="1">
    <source>
        <dbReference type="ARBA" id="ARBA00007689"/>
    </source>
</evidence>
<dbReference type="EMBL" id="JBHSYM010000029">
    <property type="protein sequence ID" value="MFC7013141.1"/>
    <property type="molecule type" value="Genomic_DNA"/>
</dbReference>
<comment type="caution">
    <text evidence="3">The sequence shown here is derived from an EMBL/GenBank/DDBJ whole genome shotgun (WGS) entry which is preliminary data.</text>
</comment>
<dbReference type="Proteomes" id="UP001596409">
    <property type="component" value="Unassembled WGS sequence"/>
</dbReference>
<name>A0ABW2E301_9ACTN</name>
<reference evidence="4" key="1">
    <citation type="journal article" date="2019" name="Int. J. Syst. Evol. Microbiol.">
        <title>The Global Catalogue of Microorganisms (GCM) 10K type strain sequencing project: providing services to taxonomists for standard genome sequencing and annotation.</title>
        <authorList>
            <consortium name="The Broad Institute Genomics Platform"/>
            <consortium name="The Broad Institute Genome Sequencing Center for Infectious Disease"/>
            <person name="Wu L."/>
            <person name="Ma J."/>
        </authorList>
    </citation>
    <scope>NUCLEOTIDE SEQUENCE [LARGE SCALE GENOMIC DNA]</scope>
    <source>
        <strain evidence="4">JCM 4855</strain>
    </source>
</reference>
<dbReference type="SUPFAM" id="SSF54909">
    <property type="entry name" value="Dimeric alpha+beta barrel"/>
    <property type="match status" value="1"/>
</dbReference>
<protein>
    <submittedName>
        <fullName evidence="3">YciI family protein</fullName>
    </submittedName>
</protein>
<dbReference type="PANTHER" id="PTHR35174:SF1">
    <property type="entry name" value="BLL0086 PROTEIN"/>
    <property type="match status" value="1"/>
</dbReference>
<dbReference type="InterPro" id="IPR005545">
    <property type="entry name" value="YCII"/>
</dbReference>
<dbReference type="RefSeq" id="WP_189873573.1">
    <property type="nucleotide sequence ID" value="NZ_BMWA01000012.1"/>
</dbReference>
<accession>A0ABW2E301</accession>
<sequence length="118" mass="13223">MPRYLSLIRIEENDTLAGGPSPELIQRMEKLMEEMTKAGVLLDTAGLTPTAQGTRVHYEGGQLSVTDGPFTESKEVIGGYALMQAKDKAEAIEWTKRFLKVHEEHWTVTCEVREIMEG</sequence>
<evidence type="ECO:0000313" key="4">
    <source>
        <dbReference type="Proteomes" id="UP001596409"/>
    </source>
</evidence>
<dbReference type="InterPro" id="IPR011008">
    <property type="entry name" value="Dimeric_a/b-barrel"/>
</dbReference>
<comment type="similarity">
    <text evidence="1">Belongs to the YciI family.</text>
</comment>
<keyword evidence="4" id="KW-1185">Reference proteome</keyword>
<evidence type="ECO:0000259" key="2">
    <source>
        <dbReference type="Pfam" id="PF03795"/>
    </source>
</evidence>
<organism evidence="3 4">
    <name type="scientific">Streptomyces viridiviolaceus</name>
    <dbReference type="NCBI Taxonomy" id="68282"/>
    <lineage>
        <taxon>Bacteria</taxon>
        <taxon>Bacillati</taxon>
        <taxon>Actinomycetota</taxon>
        <taxon>Actinomycetes</taxon>
        <taxon>Kitasatosporales</taxon>
        <taxon>Streptomycetaceae</taxon>
        <taxon>Streptomyces</taxon>
    </lineage>
</organism>
<proteinExistence type="inferred from homology"/>
<feature type="domain" description="YCII-related" evidence="2">
    <location>
        <begin position="19"/>
        <end position="98"/>
    </location>
</feature>
<evidence type="ECO:0000313" key="3">
    <source>
        <dbReference type="EMBL" id="MFC7013141.1"/>
    </source>
</evidence>
<dbReference type="Pfam" id="PF03795">
    <property type="entry name" value="YCII"/>
    <property type="match status" value="1"/>
</dbReference>